<evidence type="ECO:0000313" key="5">
    <source>
        <dbReference type="Proteomes" id="UP000466864"/>
    </source>
</evidence>
<keyword evidence="2" id="KW-1277">Toxin-antitoxin system</keyword>
<comment type="function">
    <text evidence="3">Toxic component of a type II toxin-antitoxin (TA) system.</text>
</comment>
<sequence length="130" mass="14918">MRTRELRPGWFFRRGDIYLANLNPFTGSEQGGTRPVLVLQNNDGNFYCPTLIVAPMTTQIKKLNQPTHYLIKNNRALAAPSMVEFEQIKTIDKSRIKGYLGKLTKEQLREIDDYLKISLGMYIPETVEAP</sequence>
<evidence type="ECO:0000256" key="1">
    <source>
        <dbReference type="ARBA" id="ARBA00007521"/>
    </source>
</evidence>
<keyword evidence="3" id="KW-0255">Endonuclease</keyword>
<evidence type="ECO:0000256" key="3">
    <source>
        <dbReference type="PIRNR" id="PIRNR033490"/>
    </source>
</evidence>
<protein>
    <recommendedName>
        <fullName evidence="3">mRNA interferase</fullName>
        <ecNumber evidence="3">3.1.-.-</ecNumber>
    </recommendedName>
</protein>
<keyword evidence="5" id="KW-1185">Reference proteome</keyword>
<evidence type="ECO:0000313" key="4">
    <source>
        <dbReference type="EMBL" id="MST82760.1"/>
    </source>
</evidence>
<dbReference type="GO" id="GO:0016075">
    <property type="term" value="P:rRNA catabolic process"/>
    <property type="evidence" value="ECO:0007669"/>
    <property type="project" value="TreeGrafter"/>
</dbReference>
<dbReference type="SUPFAM" id="SSF50118">
    <property type="entry name" value="Cell growth inhibitor/plasmid maintenance toxic component"/>
    <property type="match status" value="1"/>
</dbReference>
<dbReference type="PANTHER" id="PTHR33988">
    <property type="entry name" value="ENDORIBONUCLEASE MAZF-RELATED"/>
    <property type="match status" value="1"/>
</dbReference>
<proteinExistence type="inferred from homology"/>
<dbReference type="GO" id="GO:0004521">
    <property type="term" value="F:RNA endonuclease activity"/>
    <property type="evidence" value="ECO:0007669"/>
    <property type="project" value="TreeGrafter"/>
</dbReference>
<dbReference type="Pfam" id="PF02452">
    <property type="entry name" value="PemK_toxin"/>
    <property type="match status" value="1"/>
</dbReference>
<dbReference type="GO" id="GO:0016787">
    <property type="term" value="F:hydrolase activity"/>
    <property type="evidence" value="ECO:0007669"/>
    <property type="project" value="UniProtKB-KW"/>
</dbReference>
<dbReference type="RefSeq" id="WP_154458671.1">
    <property type="nucleotide sequence ID" value="NZ_VUMV01000008.1"/>
</dbReference>
<dbReference type="EMBL" id="VUMV01000008">
    <property type="protein sequence ID" value="MST82760.1"/>
    <property type="molecule type" value="Genomic_DNA"/>
</dbReference>
<gene>
    <name evidence="4" type="ORF">FYJ60_10585</name>
</gene>
<dbReference type="PANTHER" id="PTHR33988:SF2">
    <property type="entry name" value="ENDORIBONUCLEASE MAZF"/>
    <property type="match status" value="1"/>
</dbReference>
<dbReference type="GO" id="GO:0006402">
    <property type="term" value="P:mRNA catabolic process"/>
    <property type="evidence" value="ECO:0007669"/>
    <property type="project" value="TreeGrafter"/>
</dbReference>
<dbReference type="PIRSF" id="PIRSF033490">
    <property type="entry name" value="MazF"/>
    <property type="match status" value="1"/>
</dbReference>
<name>A0A7X2P9W6_9FIRM</name>
<organism evidence="4 5">
    <name type="scientific">Bilifractor porci</name>
    <dbReference type="NCBI Taxonomy" id="2606636"/>
    <lineage>
        <taxon>Bacteria</taxon>
        <taxon>Bacillati</taxon>
        <taxon>Bacillota</taxon>
        <taxon>Clostridia</taxon>
        <taxon>Lachnospirales</taxon>
        <taxon>Lachnospiraceae</taxon>
        <taxon>Bilifractor</taxon>
    </lineage>
</organism>
<comment type="caution">
    <text evidence="4">The sequence shown here is derived from an EMBL/GenBank/DDBJ whole genome shotgun (WGS) entry which is preliminary data.</text>
</comment>
<comment type="similarity">
    <text evidence="1 3">Belongs to the PemK/MazF family.</text>
</comment>
<dbReference type="InterPro" id="IPR003477">
    <property type="entry name" value="PemK-like"/>
</dbReference>
<dbReference type="Proteomes" id="UP000466864">
    <property type="component" value="Unassembled WGS sequence"/>
</dbReference>
<dbReference type="InterPro" id="IPR011067">
    <property type="entry name" value="Plasmid_toxin/cell-grow_inhib"/>
</dbReference>
<reference evidence="4 5" key="1">
    <citation type="submission" date="2019-08" db="EMBL/GenBank/DDBJ databases">
        <title>In-depth cultivation of the pig gut microbiome towards novel bacterial diversity and tailored functional studies.</title>
        <authorList>
            <person name="Wylensek D."/>
            <person name="Hitch T.C.A."/>
            <person name="Clavel T."/>
        </authorList>
    </citation>
    <scope>NUCLEOTIDE SEQUENCE [LARGE SCALE GENOMIC DNA]</scope>
    <source>
        <strain evidence="4 5">Oil+RF-744-WCA-WT-13</strain>
    </source>
</reference>
<accession>A0A7X2P9W6</accession>
<evidence type="ECO:0000256" key="2">
    <source>
        <dbReference type="ARBA" id="ARBA00022649"/>
    </source>
</evidence>
<dbReference type="GO" id="GO:0003677">
    <property type="term" value="F:DNA binding"/>
    <property type="evidence" value="ECO:0007669"/>
    <property type="project" value="InterPro"/>
</dbReference>
<keyword evidence="3" id="KW-0540">Nuclease</keyword>
<dbReference type="AlphaFoldDB" id="A0A7X2P9W6"/>
<dbReference type="Gene3D" id="2.30.30.110">
    <property type="match status" value="1"/>
</dbReference>
<keyword evidence="3" id="KW-0378">Hydrolase</keyword>
<dbReference type="EC" id="3.1.-.-" evidence="3"/>